<reference evidence="1 2" key="1">
    <citation type="journal article" date="2024" name="G3 (Bethesda)">
        <title>Genome assembly of Hibiscus sabdariffa L. provides insights into metabolisms of medicinal natural products.</title>
        <authorList>
            <person name="Kim T."/>
        </authorList>
    </citation>
    <scope>NUCLEOTIDE SEQUENCE [LARGE SCALE GENOMIC DNA]</scope>
    <source>
        <strain evidence="1">TK-2024</strain>
        <tissue evidence="1">Old leaves</tissue>
    </source>
</reference>
<dbReference type="Proteomes" id="UP001472677">
    <property type="component" value="Unassembled WGS sequence"/>
</dbReference>
<gene>
    <name evidence="1" type="ORF">V6N12_038198</name>
</gene>
<name>A0ABR2BWU9_9ROSI</name>
<dbReference type="EMBL" id="JBBPBM010000078">
    <property type="protein sequence ID" value="KAK8511596.1"/>
    <property type="molecule type" value="Genomic_DNA"/>
</dbReference>
<keyword evidence="2" id="KW-1185">Reference proteome</keyword>
<protein>
    <submittedName>
        <fullName evidence="1">Uncharacterized protein</fullName>
    </submittedName>
</protein>
<evidence type="ECO:0000313" key="2">
    <source>
        <dbReference type="Proteomes" id="UP001472677"/>
    </source>
</evidence>
<sequence length="122" mass="13718">MPNATKNFVLSLLDPDMLIVASMETPTSHRSCNLLRRMSLMMSAWVRCQIPIGQCHKCLHLLQPQGCIDLKILTVKLVAWFLFSTCLGQVRKAISTPHILAPFRKGGDKLRVRSTLSDMLLV</sequence>
<comment type="caution">
    <text evidence="1">The sequence shown here is derived from an EMBL/GenBank/DDBJ whole genome shotgun (WGS) entry which is preliminary data.</text>
</comment>
<accession>A0ABR2BWU9</accession>
<organism evidence="1 2">
    <name type="scientific">Hibiscus sabdariffa</name>
    <name type="common">roselle</name>
    <dbReference type="NCBI Taxonomy" id="183260"/>
    <lineage>
        <taxon>Eukaryota</taxon>
        <taxon>Viridiplantae</taxon>
        <taxon>Streptophyta</taxon>
        <taxon>Embryophyta</taxon>
        <taxon>Tracheophyta</taxon>
        <taxon>Spermatophyta</taxon>
        <taxon>Magnoliopsida</taxon>
        <taxon>eudicotyledons</taxon>
        <taxon>Gunneridae</taxon>
        <taxon>Pentapetalae</taxon>
        <taxon>rosids</taxon>
        <taxon>malvids</taxon>
        <taxon>Malvales</taxon>
        <taxon>Malvaceae</taxon>
        <taxon>Malvoideae</taxon>
        <taxon>Hibiscus</taxon>
    </lineage>
</organism>
<evidence type="ECO:0000313" key="1">
    <source>
        <dbReference type="EMBL" id="KAK8511596.1"/>
    </source>
</evidence>
<proteinExistence type="predicted"/>